<name>A0A9W9PAZ4_PENCI</name>
<sequence>MCEEVRQPAIQVPRAIVGGVTLNMFAGLAFLLPIAFVLPDISMLASIPSGQPVPTIMKSATGSSAGAFCLLIPLLVLGLICGIGCVTATSRCTWAFARDGAIPGSGWWKKVDESLGIPLNAMLLGMVIEILLGLIYFGSSAAFNAFSGVGVIFLTLSYACPVSVSLILRRRRDLIHSRFNLGPLGVFCNIVCICWSLIALPLFSFPTSATITKDTMNYASVVFVGFVSVAAVWYLIWGKKNYIGPILDASEDDTIDSMYASQTADGVNQDMGNDKPMSLSNVK</sequence>
<evidence type="ECO:0000256" key="6">
    <source>
        <dbReference type="SAM" id="Phobius"/>
    </source>
</evidence>
<evidence type="ECO:0000256" key="3">
    <source>
        <dbReference type="ARBA" id="ARBA00022692"/>
    </source>
</evidence>
<accession>A0A9W9PAZ4</accession>
<dbReference type="GeneID" id="81380866"/>
<dbReference type="InterPro" id="IPR002293">
    <property type="entry name" value="AA/rel_permease1"/>
</dbReference>
<gene>
    <name evidence="7" type="ORF">N7469_002779</name>
</gene>
<evidence type="ECO:0000313" key="8">
    <source>
        <dbReference type="Proteomes" id="UP001147733"/>
    </source>
</evidence>
<keyword evidence="8" id="KW-1185">Reference proteome</keyword>
<evidence type="ECO:0000256" key="5">
    <source>
        <dbReference type="ARBA" id="ARBA00023136"/>
    </source>
</evidence>
<evidence type="ECO:0000256" key="1">
    <source>
        <dbReference type="ARBA" id="ARBA00004141"/>
    </source>
</evidence>
<keyword evidence="4 6" id="KW-1133">Transmembrane helix</keyword>
<dbReference type="GO" id="GO:0016020">
    <property type="term" value="C:membrane"/>
    <property type="evidence" value="ECO:0007669"/>
    <property type="project" value="UniProtKB-SubCell"/>
</dbReference>
<keyword evidence="2" id="KW-0813">Transport</keyword>
<dbReference type="AlphaFoldDB" id="A0A9W9PAZ4"/>
<feature type="transmembrane region" description="Helical" evidence="6">
    <location>
        <begin position="180"/>
        <end position="203"/>
    </location>
</feature>
<proteinExistence type="predicted"/>
<evidence type="ECO:0000256" key="2">
    <source>
        <dbReference type="ARBA" id="ARBA00022448"/>
    </source>
</evidence>
<comment type="subcellular location">
    <subcellularLocation>
        <location evidence="1">Membrane</location>
        <topology evidence="1">Multi-pass membrane protein</topology>
    </subcellularLocation>
</comment>
<feature type="transmembrane region" description="Helical" evidence="6">
    <location>
        <begin position="65"/>
        <end position="88"/>
    </location>
</feature>
<keyword evidence="5 6" id="KW-0472">Membrane</keyword>
<dbReference type="OrthoDB" id="3900342at2759"/>
<dbReference type="RefSeq" id="XP_056504193.1">
    <property type="nucleotide sequence ID" value="XM_056641699.1"/>
</dbReference>
<protein>
    <submittedName>
        <fullName evidence="7">Uncharacterized protein</fullName>
    </submittedName>
</protein>
<dbReference type="Pfam" id="PF13520">
    <property type="entry name" value="AA_permease_2"/>
    <property type="match status" value="1"/>
</dbReference>
<organism evidence="7 8">
    <name type="scientific">Penicillium citrinum</name>
    <dbReference type="NCBI Taxonomy" id="5077"/>
    <lineage>
        <taxon>Eukaryota</taxon>
        <taxon>Fungi</taxon>
        <taxon>Dikarya</taxon>
        <taxon>Ascomycota</taxon>
        <taxon>Pezizomycotina</taxon>
        <taxon>Eurotiomycetes</taxon>
        <taxon>Eurotiomycetidae</taxon>
        <taxon>Eurotiales</taxon>
        <taxon>Aspergillaceae</taxon>
        <taxon>Penicillium</taxon>
    </lineage>
</organism>
<feature type="transmembrane region" description="Helical" evidence="6">
    <location>
        <begin position="215"/>
        <end position="237"/>
    </location>
</feature>
<dbReference type="PANTHER" id="PTHR45649:SF23">
    <property type="entry name" value="TRANSPORTER, PUTATIVE (EUROFUNG)-RELATED"/>
    <property type="match status" value="1"/>
</dbReference>
<evidence type="ECO:0000313" key="7">
    <source>
        <dbReference type="EMBL" id="KAJ5241188.1"/>
    </source>
</evidence>
<dbReference type="Proteomes" id="UP001147733">
    <property type="component" value="Unassembled WGS sequence"/>
</dbReference>
<dbReference type="EMBL" id="JAPQKT010000002">
    <property type="protein sequence ID" value="KAJ5241188.1"/>
    <property type="molecule type" value="Genomic_DNA"/>
</dbReference>
<reference evidence="7" key="2">
    <citation type="journal article" date="2023" name="IMA Fungus">
        <title>Comparative genomic study of the Penicillium genus elucidates a diverse pangenome and 15 lateral gene transfer events.</title>
        <authorList>
            <person name="Petersen C."/>
            <person name="Sorensen T."/>
            <person name="Nielsen M.R."/>
            <person name="Sondergaard T.E."/>
            <person name="Sorensen J.L."/>
            <person name="Fitzpatrick D.A."/>
            <person name="Frisvad J.C."/>
            <person name="Nielsen K.L."/>
        </authorList>
    </citation>
    <scope>NUCLEOTIDE SEQUENCE</scope>
    <source>
        <strain evidence="7">IBT 23319</strain>
    </source>
</reference>
<feature type="transmembrane region" description="Helical" evidence="6">
    <location>
        <begin position="145"/>
        <end position="168"/>
    </location>
</feature>
<feature type="transmembrane region" description="Helical" evidence="6">
    <location>
        <begin position="119"/>
        <end position="139"/>
    </location>
</feature>
<reference evidence="7" key="1">
    <citation type="submission" date="2022-11" db="EMBL/GenBank/DDBJ databases">
        <authorList>
            <person name="Petersen C."/>
        </authorList>
    </citation>
    <scope>NUCLEOTIDE SEQUENCE</scope>
    <source>
        <strain evidence="7">IBT 23319</strain>
    </source>
</reference>
<comment type="caution">
    <text evidence="7">The sequence shown here is derived from an EMBL/GenBank/DDBJ whole genome shotgun (WGS) entry which is preliminary data.</text>
</comment>
<dbReference type="Gene3D" id="1.20.1740.10">
    <property type="entry name" value="Amino acid/polyamine transporter I"/>
    <property type="match status" value="1"/>
</dbReference>
<feature type="transmembrane region" description="Helical" evidence="6">
    <location>
        <begin position="20"/>
        <end position="45"/>
    </location>
</feature>
<evidence type="ECO:0000256" key="4">
    <source>
        <dbReference type="ARBA" id="ARBA00022989"/>
    </source>
</evidence>
<dbReference type="GO" id="GO:0022857">
    <property type="term" value="F:transmembrane transporter activity"/>
    <property type="evidence" value="ECO:0007669"/>
    <property type="project" value="InterPro"/>
</dbReference>
<dbReference type="PANTHER" id="PTHR45649">
    <property type="entry name" value="AMINO-ACID PERMEASE BAT1"/>
    <property type="match status" value="1"/>
</dbReference>
<keyword evidence="3 6" id="KW-0812">Transmembrane</keyword>